<comment type="subunit">
    <text evidence="1">Homodimer.</text>
</comment>
<evidence type="ECO:0008006" key="7">
    <source>
        <dbReference type="Google" id="ProtNLM"/>
    </source>
</evidence>
<dbReference type="GO" id="GO:0000256">
    <property type="term" value="P:allantoin catabolic process"/>
    <property type="evidence" value="ECO:0007669"/>
    <property type="project" value="InterPro"/>
</dbReference>
<dbReference type="Gene3D" id="2.60.120.480">
    <property type="entry name" value="Ureidoglycolate hydrolase"/>
    <property type="match status" value="1"/>
</dbReference>
<dbReference type="GO" id="GO:0006144">
    <property type="term" value="P:purine nucleobase metabolic process"/>
    <property type="evidence" value="ECO:0007669"/>
    <property type="project" value="UniProtKB-KW"/>
</dbReference>
<evidence type="ECO:0000313" key="6">
    <source>
        <dbReference type="Proteomes" id="UP000003763"/>
    </source>
</evidence>
<sequence>MKIKAVPVSSTDFKPFGTYYKVMDGTPRTGTGGWKAWMTRDVCMDDVAHFGFTMVKGMPFTVDTMERHTKTMELIVCGDKPIVLAVADSDPCGQAKAEDIRAFIISPGEIVVMNRGIWHDACRCGEGGSCYYYFLSLETDEKAVFQPVEGDCVDITL</sequence>
<evidence type="ECO:0000313" key="5">
    <source>
        <dbReference type="EMBL" id="EHE99126.1"/>
    </source>
</evidence>
<dbReference type="InterPro" id="IPR011051">
    <property type="entry name" value="RmlC_Cupin_sf"/>
</dbReference>
<organism evidence="5 6">
    <name type="scientific">[Clostridium] citroniae WAL-17108</name>
    <dbReference type="NCBI Taxonomy" id="742733"/>
    <lineage>
        <taxon>Bacteria</taxon>
        <taxon>Bacillati</taxon>
        <taxon>Bacillota</taxon>
        <taxon>Clostridia</taxon>
        <taxon>Lachnospirales</taxon>
        <taxon>Lachnospiraceae</taxon>
        <taxon>Enterocloster</taxon>
    </lineage>
</organism>
<protein>
    <recommendedName>
        <fullName evidence="7">Ureidoglycolate hydrolase</fullName>
    </recommendedName>
</protein>
<evidence type="ECO:0000256" key="3">
    <source>
        <dbReference type="ARBA" id="ARBA00023239"/>
    </source>
</evidence>
<accession>G5HID5</accession>
<dbReference type="HOGENOM" id="CLU_133671_0_0_9"/>
<dbReference type="InterPro" id="IPR007247">
    <property type="entry name" value="Ureidogly_lyase"/>
</dbReference>
<name>G5HID5_9FIRM</name>
<dbReference type="GO" id="GO:0050385">
    <property type="term" value="F:ureidoglycolate lyase activity"/>
    <property type="evidence" value="ECO:0007669"/>
    <property type="project" value="UniProtKB-EC"/>
</dbReference>
<dbReference type="Pfam" id="PF04115">
    <property type="entry name" value="Ureidogly_lyase"/>
    <property type="match status" value="1"/>
</dbReference>
<gene>
    <name evidence="5" type="ORF">HMPREF9469_02325</name>
</gene>
<keyword evidence="2" id="KW-0659">Purine metabolism</keyword>
<evidence type="ECO:0000256" key="2">
    <source>
        <dbReference type="ARBA" id="ARBA00022631"/>
    </source>
</evidence>
<comment type="catalytic activity">
    <reaction evidence="4">
        <text>(S)-ureidoglycolate = urea + glyoxylate</text>
        <dbReference type="Rhea" id="RHEA:11304"/>
        <dbReference type="ChEBI" id="CHEBI:16199"/>
        <dbReference type="ChEBI" id="CHEBI:36655"/>
        <dbReference type="ChEBI" id="CHEBI:57296"/>
        <dbReference type="EC" id="4.3.2.3"/>
    </reaction>
</comment>
<dbReference type="SUPFAM" id="SSF51182">
    <property type="entry name" value="RmlC-like cupins"/>
    <property type="match status" value="1"/>
</dbReference>
<dbReference type="PATRIC" id="fig|742733.3.peg.2415"/>
<dbReference type="Proteomes" id="UP000003763">
    <property type="component" value="Unassembled WGS sequence"/>
</dbReference>
<proteinExistence type="predicted"/>
<keyword evidence="3" id="KW-0456">Lyase</keyword>
<evidence type="ECO:0000256" key="1">
    <source>
        <dbReference type="ARBA" id="ARBA00011738"/>
    </source>
</evidence>
<dbReference type="eggNOG" id="ENOG5032MF4">
    <property type="taxonomic scope" value="Bacteria"/>
</dbReference>
<dbReference type="InterPro" id="IPR024060">
    <property type="entry name" value="Ureidoglycolate_lyase_dom_sf"/>
</dbReference>
<comment type="caution">
    <text evidence="5">The sequence shown here is derived from an EMBL/GenBank/DDBJ whole genome shotgun (WGS) entry which is preliminary data.</text>
</comment>
<dbReference type="EMBL" id="ADLJ01000015">
    <property type="protein sequence ID" value="EHE99126.1"/>
    <property type="molecule type" value="Genomic_DNA"/>
</dbReference>
<dbReference type="AlphaFoldDB" id="G5HID5"/>
<evidence type="ECO:0000256" key="4">
    <source>
        <dbReference type="ARBA" id="ARBA00047684"/>
    </source>
</evidence>
<dbReference type="GO" id="GO:0004848">
    <property type="term" value="F:ureidoglycolate hydrolase activity"/>
    <property type="evidence" value="ECO:0007669"/>
    <property type="project" value="InterPro"/>
</dbReference>
<reference evidence="5 6" key="1">
    <citation type="submission" date="2011-08" db="EMBL/GenBank/DDBJ databases">
        <title>The Genome Sequence of Clostridium citroniae WAL-17108.</title>
        <authorList>
            <consortium name="The Broad Institute Genome Sequencing Platform"/>
            <person name="Earl A."/>
            <person name="Ward D."/>
            <person name="Feldgarden M."/>
            <person name="Gevers D."/>
            <person name="Finegold S.M."/>
            <person name="Summanen P.H."/>
            <person name="Molitoris D.R."/>
            <person name="Vaisanen M.L."/>
            <person name="Daigneault M."/>
            <person name="Allen-Vercoe E."/>
            <person name="Young S.K."/>
            <person name="Zeng Q."/>
            <person name="Gargeya S."/>
            <person name="Fitzgerald M."/>
            <person name="Haas B."/>
            <person name="Abouelleil A."/>
            <person name="Alvarado L."/>
            <person name="Arachchi H.M."/>
            <person name="Berlin A."/>
            <person name="Brown A."/>
            <person name="Chapman S.B."/>
            <person name="Chen Z."/>
            <person name="Dunbar C."/>
            <person name="Freedman E."/>
            <person name="Gearin G."/>
            <person name="Gellesch M."/>
            <person name="Goldberg J."/>
            <person name="Griggs A."/>
            <person name="Gujja S."/>
            <person name="Heiman D."/>
            <person name="Howarth C."/>
            <person name="Larson L."/>
            <person name="Lui A."/>
            <person name="MacDonald P.J.P."/>
            <person name="Montmayeur A."/>
            <person name="Murphy C."/>
            <person name="Neiman D."/>
            <person name="Pearson M."/>
            <person name="Priest M."/>
            <person name="Roberts A."/>
            <person name="Saif S."/>
            <person name="Shea T."/>
            <person name="Shenoy N."/>
            <person name="Sisk P."/>
            <person name="Stolte C."/>
            <person name="Sykes S."/>
            <person name="Wortman J."/>
            <person name="Nusbaum C."/>
            <person name="Birren B."/>
        </authorList>
    </citation>
    <scope>NUCLEOTIDE SEQUENCE [LARGE SCALE GENOMIC DNA]</scope>
    <source>
        <strain evidence="5 6">WAL-17108</strain>
    </source>
</reference>
<dbReference type="RefSeq" id="WP_007862150.1">
    <property type="nucleotide sequence ID" value="NZ_JH376421.1"/>
</dbReference>